<feature type="domain" description="S-adenosylmethionine synthetase N-terminal" evidence="14">
    <location>
        <begin position="7"/>
        <end position="83"/>
    </location>
</feature>
<evidence type="ECO:0000256" key="3">
    <source>
        <dbReference type="ARBA" id="ARBA00005224"/>
    </source>
</evidence>
<evidence type="ECO:0000256" key="5">
    <source>
        <dbReference type="ARBA" id="ARBA00012828"/>
    </source>
</evidence>
<dbReference type="Pfam" id="PF02773">
    <property type="entry name" value="S-AdoMet_synt_C"/>
    <property type="match status" value="1"/>
</dbReference>
<evidence type="ECO:0000256" key="12">
    <source>
        <dbReference type="ARBA" id="ARBA00022958"/>
    </source>
</evidence>
<evidence type="ECO:0000256" key="6">
    <source>
        <dbReference type="ARBA" id="ARBA00022563"/>
    </source>
</evidence>
<keyword evidence="11 13" id="KW-0460">Magnesium</keyword>
<comment type="caution">
    <text evidence="17">The sequence shown here is derived from an EMBL/GenBank/DDBJ whole genome shotgun (WGS) entry which is preliminary data.</text>
</comment>
<evidence type="ECO:0000256" key="2">
    <source>
        <dbReference type="ARBA" id="ARBA00001958"/>
    </source>
</evidence>
<dbReference type="InterPro" id="IPR022629">
    <property type="entry name" value="S-AdoMet_synt_central"/>
</dbReference>
<dbReference type="InterPro" id="IPR022628">
    <property type="entry name" value="S-AdoMet_synt_N"/>
</dbReference>
<reference evidence="17 18" key="1">
    <citation type="journal article" date="2016" name="Nat. Commun.">
        <title>Thousands of microbial genomes shed light on interconnected biogeochemical processes in an aquifer system.</title>
        <authorList>
            <person name="Anantharaman K."/>
            <person name="Brown C.T."/>
            <person name="Hug L.A."/>
            <person name="Sharon I."/>
            <person name="Castelle C.J."/>
            <person name="Probst A.J."/>
            <person name="Thomas B.C."/>
            <person name="Singh A."/>
            <person name="Wilkins M.J."/>
            <person name="Karaoz U."/>
            <person name="Brodie E.L."/>
            <person name="Williams K.H."/>
            <person name="Hubbard S.S."/>
            <person name="Banfield J.F."/>
        </authorList>
    </citation>
    <scope>NUCLEOTIDE SEQUENCE [LARGE SCALE GENOMIC DNA]</scope>
</reference>
<evidence type="ECO:0000259" key="16">
    <source>
        <dbReference type="Pfam" id="PF02773"/>
    </source>
</evidence>
<dbReference type="GO" id="GO:0046872">
    <property type="term" value="F:metal ion binding"/>
    <property type="evidence" value="ECO:0007669"/>
    <property type="project" value="UniProtKB-KW"/>
</dbReference>
<name>A0A1G2CI01_9BACT</name>
<dbReference type="SUPFAM" id="SSF55973">
    <property type="entry name" value="S-adenosylmethionine synthetase"/>
    <property type="match status" value="3"/>
</dbReference>
<evidence type="ECO:0000256" key="1">
    <source>
        <dbReference type="ARBA" id="ARBA00001946"/>
    </source>
</evidence>
<comment type="cofactor">
    <cofactor evidence="2">
        <name>K(+)</name>
        <dbReference type="ChEBI" id="CHEBI:29103"/>
    </cofactor>
</comment>
<dbReference type="PROSITE" id="PS00377">
    <property type="entry name" value="ADOMET_SYNTHASE_2"/>
    <property type="match status" value="1"/>
</dbReference>
<dbReference type="InterPro" id="IPR022631">
    <property type="entry name" value="ADOMET_SYNTHASE_CS"/>
</dbReference>
<evidence type="ECO:0000313" key="18">
    <source>
        <dbReference type="Proteomes" id="UP000178880"/>
    </source>
</evidence>
<dbReference type="PROSITE" id="PS00376">
    <property type="entry name" value="ADOMET_SYNTHASE_1"/>
    <property type="match status" value="1"/>
</dbReference>
<proteinExistence type="inferred from homology"/>
<evidence type="ECO:0000256" key="10">
    <source>
        <dbReference type="ARBA" id="ARBA00022840"/>
    </source>
</evidence>
<keyword evidence="9" id="KW-0547">Nucleotide-binding</keyword>
<evidence type="ECO:0000259" key="14">
    <source>
        <dbReference type="Pfam" id="PF00438"/>
    </source>
</evidence>
<dbReference type="STRING" id="1798650.A2945_04365"/>
<dbReference type="EMBL" id="MHLA01000005">
    <property type="protein sequence ID" value="OGZ00281.1"/>
    <property type="molecule type" value="Genomic_DNA"/>
</dbReference>
<comment type="subunit">
    <text evidence="13">Homotetramer.</text>
</comment>
<feature type="domain" description="S-adenosylmethionine synthetase central" evidence="15">
    <location>
        <begin position="105"/>
        <end position="199"/>
    </location>
</feature>
<evidence type="ECO:0000256" key="11">
    <source>
        <dbReference type="ARBA" id="ARBA00022842"/>
    </source>
</evidence>
<comment type="subcellular location">
    <subcellularLocation>
        <location evidence="13">Cytoplasm</location>
    </subcellularLocation>
</comment>
<dbReference type="GO" id="GO:0006730">
    <property type="term" value="P:one-carbon metabolic process"/>
    <property type="evidence" value="ECO:0007669"/>
    <property type="project" value="UniProtKB-KW"/>
</dbReference>
<organism evidence="17 18">
    <name type="scientific">Candidatus Liptonbacteria bacterium RIFCSPLOWO2_01_FULL_52_25</name>
    <dbReference type="NCBI Taxonomy" id="1798650"/>
    <lineage>
        <taxon>Bacteria</taxon>
        <taxon>Candidatus Liptoniibacteriota</taxon>
    </lineage>
</organism>
<dbReference type="InterPro" id="IPR022630">
    <property type="entry name" value="S-AdoMet_synt_C"/>
</dbReference>
<evidence type="ECO:0000256" key="4">
    <source>
        <dbReference type="ARBA" id="ARBA00009685"/>
    </source>
</evidence>
<dbReference type="InterPro" id="IPR022636">
    <property type="entry name" value="S-AdoMet_synthetase_sfam"/>
</dbReference>
<dbReference type="InterPro" id="IPR002133">
    <property type="entry name" value="S-AdoMet_synthetase"/>
</dbReference>
<dbReference type="Gene3D" id="3.30.300.10">
    <property type="match status" value="3"/>
</dbReference>
<evidence type="ECO:0000256" key="7">
    <source>
        <dbReference type="ARBA" id="ARBA00022679"/>
    </source>
</evidence>
<keyword evidence="10" id="KW-0067">ATP-binding</keyword>
<keyword evidence="6" id="KW-0554">One-carbon metabolism</keyword>
<evidence type="ECO:0000259" key="15">
    <source>
        <dbReference type="Pfam" id="PF02772"/>
    </source>
</evidence>
<dbReference type="PIRSF" id="PIRSF000497">
    <property type="entry name" value="MAT"/>
    <property type="match status" value="1"/>
</dbReference>
<dbReference type="PANTHER" id="PTHR11964">
    <property type="entry name" value="S-ADENOSYLMETHIONINE SYNTHETASE"/>
    <property type="match status" value="1"/>
</dbReference>
<dbReference type="CDD" id="cd18079">
    <property type="entry name" value="S-AdoMet_synt"/>
    <property type="match status" value="1"/>
</dbReference>
<dbReference type="AlphaFoldDB" id="A0A1G2CI01"/>
<evidence type="ECO:0000256" key="13">
    <source>
        <dbReference type="RuleBase" id="RU000542"/>
    </source>
</evidence>
<accession>A0A1G2CI01</accession>
<sequence length="381" mass="41139">MTHYSSTYSVESVTSGHPDKVCDQISDAILDACLAQDPRSRVAVESFGAHGLLVVAGEVSTRAEFDPAAIARKVYRDIGYENELEIVTRVVRQSPDIAQGVDTGGAGDQGIMYGYATFETPEFLPKAVVLAHALAKGLENLRRTDARFSWVKPDGKTQVTMENGRVKTVLVSTQHDAATEQDFIRDQLIEYLIDPIVYASASVSVESPPAPTCASPMASARRGLRRAGASVRDILVNPTGRFVQGGFDADTGLTGRKIMVDTYGGLIPHGGGCFSGKDPTKVDRSAAYMARFAAKNIVANGFAKECLVSVAYAIGKAEPLMVEALNEKGESMASVVKKNFDFRPAAIMERLNLRRPIYLQTAAYGHFGKLGLPWEEVVKIS</sequence>
<dbReference type="EC" id="2.5.1.6" evidence="5"/>
<dbReference type="Proteomes" id="UP000178880">
    <property type="component" value="Unassembled WGS sequence"/>
</dbReference>
<evidence type="ECO:0000256" key="9">
    <source>
        <dbReference type="ARBA" id="ARBA00022741"/>
    </source>
</evidence>
<evidence type="ECO:0000313" key="17">
    <source>
        <dbReference type="EMBL" id="OGZ00281.1"/>
    </source>
</evidence>
<dbReference type="GO" id="GO:0005737">
    <property type="term" value="C:cytoplasm"/>
    <property type="evidence" value="ECO:0007669"/>
    <property type="project" value="UniProtKB-SubCell"/>
</dbReference>
<comment type="similarity">
    <text evidence="4">Belongs to the AdoMet synthase family.</text>
</comment>
<gene>
    <name evidence="17" type="ORF">A2945_04365</name>
</gene>
<comment type="pathway">
    <text evidence="3">Amino-acid biosynthesis; S-adenosyl-L-methionine biosynthesis; S-adenosyl-L-methionine from L-methionine: step 1/1.</text>
</comment>
<keyword evidence="12 13" id="KW-0630">Potassium</keyword>
<dbReference type="GO" id="GO:0005524">
    <property type="term" value="F:ATP binding"/>
    <property type="evidence" value="ECO:0007669"/>
    <property type="project" value="UniProtKB-KW"/>
</dbReference>
<protein>
    <recommendedName>
        <fullName evidence="5">methionine adenosyltransferase</fullName>
        <ecNumber evidence="5">2.5.1.6</ecNumber>
    </recommendedName>
</protein>
<evidence type="ECO:0000256" key="8">
    <source>
        <dbReference type="ARBA" id="ARBA00022723"/>
    </source>
</evidence>
<feature type="domain" description="S-adenosylmethionine synthetase C-terminal" evidence="16">
    <location>
        <begin position="245"/>
        <end position="375"/>
    </location>
</feature>
<keyword evidence="8 13" id="KW-0479">Metal-binding</keyword>
<comment type="cofactor">
    <cofactor evidence="1">
        <name>Mg(2+)</name>
        <dbReference type="ChEBI" id="CHEBI:18420"/>
    </cofactor>
</comment>
<dbReference type="GO" id="GO:0004478">
    <property type="term" value="F:methionine adenosyltransferase activity"/>
    <property type="evidence" value="ECO:0007669"/>
    <property type="project" value="UniProtKB-EC"/>
</dbReference>
<dbReference type="UniPathway" id="UPA00315">
    <property type="reaction ID" value="UER00080"/>
</dbReference>
<dbReference type="Pfam" id="PF00438">
    <property type="entry name" value="S-AdoMet_synt_N"/>
    <property type="match status" value="1"/>
</dbReference>
<dbReference type="Pfam" id="PF02772">
    <property type="entry name" value="S-AdoMet_synt_M"/>
    <property type="match status" value="1"/>
</dbReference>
<keyword evidence="7 17" id="KW-0808">Transferase</keyword>
<dbReference type="GO" id="GO:0006556">
    <property type="term" value="P:S-adenosylmethionine biosynthetic process"/>
    <property type="evidence" value="ECO:0007669"/>
    <property type="project" value="UniProtKB-UniPathway"/>
</dbReference>